<evidence type="ECO:0000259" key="7">
    <source>
        <dbReference type="Pfam" id="PF18802"/>
    </source>
</evidence>
<name>A0A165KGM4_EXIGL</name>
<dbReference type="Pfam" id="PF18802">
    <property type="entry name" value="CxC1"/>
    <property type="match status" value="1"/>
</dbReference>
<gene>
    <name evidence="8" type="ORF">EXIGLDRAFT_765408</name>
</gene>
<comment type="similarity">
    <text evidence="1">Belongs to the peptidase C48 family.</text>
</comment>
<feature type="compositionally biased region" description="Basic and acidic residues" evidence="5">
    <location>
        <begin position="1116"/>
        <end position="1127"/>
    </location>
</feature>
<evidence type="ECO:0000256" key="2">
    <source>
        <dbReference type="ARBA" id="ARBA00022670"/>
    </source>
</evidence>
<dbReference type="GO" id="GO:0008234">
    <property type="term" value="F:cysteine-type peptidase activity"/>
    <property type="evidence" value="ECO:0007669"/>
    <property type="project" value="InterPro"/>
</dbReference>
<feature type="region of interest" description="Disordered" evidence="5">
    <location>
        <begin position="1"/>
        <end position="62"/>
    </location>
</feature>
<dbReference type="GO" id="GO:0006508">
    <property type="term" value="P:proteolysis"/>
    <property type="evidence" value="ECO:0007669"/>
    <property type="project" value="UniProtKB-KW"/>
</dbReference>
<dbReference type="OrthoDB" id="3364670at2759"/>
<dbReference type="InterPro" id="IPR040521">
    <property type="entry name" value="KDZ"/>
</dbReference>
<keyword evidence="9" id="KW-1185">Reference proteome</keyword>
<feature type="compositionally biased region" description="Low complexity" evidence="5">
    <location>
        <begin position="442"/>
        <end position="452"/>
    </location>
</feature>
<dbReference type="PANTHER" id="PTHR33096">
    <property type="entry name" value="CXC2 DOMAIN-CONTAINING PROTEIN"/>
    <property type="match status" value="1"/>
</dbReference>
<dbReference type="Proteomes" id="UP000077266">
    <property type="component" value="Unassembled WGS sequence"/>
</dbReference>
<organism evidence="8 9">
    <name type="scientific">Exidia glandulosa HHB12029</name>
    <dbReference type="NCBI Taxonomy" id="1314781"/>
    <lineage>
        <taxon>Eukaryota</taxon>
        <taxon>Fungi</taxon>
        <taxon>Dikarya</taxon>
        <taxon>Basidiomycota</taxon>
        <taxon>Agaricomycotina</taxon>
        <taxon>Agaricomycetes</taxon>
        <taxon>Auriculariales</taxon>
        <taxon>Exidiaceae</taxon>
        <taxon>Exidia</taxon>
    </lineage>
</organism>
<dbReference type="PANTHER" id="PTHR33096:SF1">
    <property type="entry name" value="CXC1-LIKE CYSTEINE CLUSTER ASSOCIATED WITH KDZ TRANSPOSASES DOMAIN-CONTAINING PROTEIN"/>
    <property type="match status" value="1"/>
</dbReference>
<sequence length="1533" mass="172606">MPPRRVRPEDRAEAAQRVKDNRSGASTTKPAPARAGRPDPRFALLPSDEVPRARRKRHAPKLPAAARRYEDVVLVVGNKKYKQRQGLPPSSIPGVSAFDAFFSRTNEREKQIFSERALEYLIPFDDPDYHGPVINVLAQAEGISRHHRKRIAQHFTWRDIIIPSLVPTYFEVQAAQGTSSRPAGGNVAVCTCSRQRSQTVLLADWDEITSVKLRICECRLAADQLLRRGYFPCAPKQPSVAFSTRLLEFISIHSLNVAPNTTAWGASLQKYWARRGQVVEDKKTFRKRLGTALTWYQVLENRANMSLRQHLLKRDIGSSKRAAPDGAPEPPARKRQRVVEDNDGDAASTSTRNATQTSRTGRAIRSPQDNPQGEGLPAAREAAARSSAERVTRGSARRATVEDAEEDGDAHEAAAHSSSERVTRSSARRATVEDAEEDGDAVHASSAASDSDGNMPSAATAEDAEEELTRPIQELRDRCPICFGGGRIELRFTRSHVIVCIDANFAQKRRVTAAEDGAVLFAGSRFASPHEVDAMENEVSEKRKAPARPRRRGNSARLSEEVLNDCEGSFLAAQEKMVKASKNYYADTGLMALLCRHDRVLYVANMTSPGERQYYALALLRKLLQGLPKDWCVGVLYDIACQLSRSIEKWGFLEEFADRLDFAVSVFHAYGHQWACQLVFHPRKRVGFGMSDGEGCERFWSAIRCLISGLRVSGYHRRLFVLDRQMESLNDDSLWKIGRWFLRRFDSATVRLKTAEEIVRLCGEDEAVLEQEWKNQVESQLVKTPRQSSSAADKVIDEILVTMGRVDGLRQELKDERKRLQASHKMGDLEVAETTARVQSLRDEITAAESSLTNMRNSLGATARAKFETMRGDEYLRTRVNARALRATIRASLRSYKFERRKIERAFRHQLMQEKDHAQTRNLVHRREQNLNAQVRKFNALVVKIEVLVKQGKGPKRHTRLPRKLEARKLFRLDVDDDIWQEDPGLGPQDDVLPRWQTDERVKNGIVALLEVQRCKEELERLSAEIVTLEAWWKEEDRRLREFAEDRRESAALRSAVKKRIGTHAQLKARWQYDLRLSKLGVVIGRPTTGTTTPGDEVDVVASAALAWGSSDEGEEATKGEEQKNDGADEGSDDDRSSMYGSVDEDEEDDAVAEMLDELELGDGLASDEDEVTDVEEGKDNDGAPVPTTVVKVEAVKVEEATLDAAVVGSVAKEETTTVHVMEDEKTVAVVKKEKATQGTGWRHNEEGVTLVSSSSGDDKRRVAFERDRKAGKHLTRATKYWTDRFSCDDDDFVRMTDRTAWLSGTGLAVFADIQLKRARAERHPVALAADLVHPELFWDIVNFQAALEEGKDNEAQANKECVFRKLAKTLHPNLSEKWLVLSHIVRPQHWTLVELRWRAREIRFYDSFSKAGGYAADVEERTRILLSLCEEHYKIVLRPEEWQWIGEERPMRQTNGYDCGPFISADFVSLLRSGEPSAKRQRDMGAWREHMADEVMLVRNGMRKGQFGENAGGNTAGTVSDSPTFVDLTGLE</sequence>
<keyword evidence="3" id="KW-0378">Hydrolase</keyword>
<feature type="compositionally biased region" description="Basic and acidic residues" evidence="5">
    <location>
        <begin position="1"/>
        <end position="22"/>
    </location>
</feature>
<dbReference type="GO" id="GO:0019783">
    <property type="term" value="F:ubiquitin-like protein peptidase activity"/>
    <property type="evidence" value="ECO:0007669"/>
    <property type="project" value="UniProtKB-ARBA"/>
</dbReference>
<dbReference type="Gene3D" id="3.40.395.10">
    <property type="entry name" value="Adenoviral Proteinase, Chain A"/>
    <property type="match status" value="1"/>
</dbReference>
<dbReference type="Pfam" id="PF02902">
    <property type="entry name" value="Peptidase_C48"/>
    <property type="match status" value="1"/>
</dbReference>
<evidence type="ECO:0000313" key="8">
    <source>
        <dbReference type="EMBL" id="KZV96305.1"/>
    </source>
</evidence>
<dbReference type="Pfam" id="PF18758">
    <property type="entry name" value="KDZ"/>
    <property type="match status" value="1"/>
</dbReference>
<evidence type="ECO:0000313" key="9">
    <source>
        <dbReference type="Proteomes" id="UP000077266"/>
    </source>
</evidence>
<dbReference type="SUPFAM" id="SSF54001">
    <property type="entry name" value="Cysteine proteinases"/>
    <property type="match status" value="1"/>
</dbReference>
<dbReference type="EMBL" id="KV425944">
    <property type="protein sequence ID" value="KZV96305.1"/>
    <property type="molecule type" value="Genomic_DNA"/>
</dbReference>
<feature type="coiled-coil region" evidence="4">
    <location>
        <begin position="806"/>
        <end position="858"/>
    </location>
</feature>
<evidence type="ECO:0008006" key="10">
    <source>
        <dbReference type="Google" id="ProtNLM"/>
    </source>
</evidence>
<feature type="compositionally biased region" description="Basic and acidic residues" evidence="5">
    <location>
        <begin position="532"/>
        <end position="544"/>
    </location>
</feature>
<dbReference type="InterPro" id="IPR038765">
    <property type="entry name" value="Papain-like_cys_pep_sf"/>
</dbReference>
<protein>
    <recommendedName>
        <fullName evidence="10">Ubiquitin-like protease family profile domain-containing protein</fullName>
    </recommendedName>
</protein>
<feature type="region of interest" description="Disordered" evidence="5">
    <location>
        <begin position="1108"/>
        <end position="1186"/>
    </location>
</feature>
<dbReference type="STRING" id="1314781.A0A165KGM4"/>
<evidence type="ECO:0000256" key="3">
    <source>
        <dbReference type="ARBA" id="ARBA00022801"/>
    </source>
</evidence>
<evidence type="ECO:0000256" key="1">
    <source>
        <dbReference type="ARBA" id="ARBA00005234"/>
    </source>
</evidence>
<accession>A0A165KGM4</accession>
<feature type="domain" description="Ubiquitin-like protease family profile" evidence="6">
    <location>
        <begin position="1374"/>
        <end position="1494"/>
    </location>
</feature>
<feature type="compositionally biased region" description="Basic residues" evidence="5">
    <location>
        <begin position="545"/>
        <end position="554"/>
    </location>
</feature>
<keyword evidence="4" id="KW-0175">Coiled coil</keyword>
<dbReference type="InterPro" id="IPR003653">
    <property type="entry name" value="Peptidase_C48_C"/>
</dbReference>
<evidence type="ECO:0000259" key="6">
    <source>
        <dbReference type="Pfam" id="PF02902"/>
    </source>
</evidence>
<feature type="region of interest" description="Disordered" evidence="5">
    <location>
        <begin position="315"/>
        <end position="471"/>
    </location>
</feature>
<feature type="compositionally biased region" description="Polar residues" evidence="5">
    <location>
        <begin position="347"/>
        <end position="360"/>
    </location>
</feature>
<feature type="compositionally biased region" description="Basic and acidic residues" evidence="5">
    <location>
        <begin position="410"/>
        <end position="423"/>
    </location>
</feature>
<evidence type="ECO:0000256" key="4">
    <source>
        <dbReference type="SAM" id="Coils"/>
    </source>
</evidence>
<proteinExistence type="inferred from homology"/>
<dbReference type="InterPro" id="IPR041320">
    <property type="entry name" value="CxC1"/>
</dbReference>
<dbReference type="InParanoid" id="A0A165KGM4"/>
<feature type="region of interest" description="Disordered" evidence="5">
    <location>
        <begin position="532"/>
        <end position="556"/>
    </location>
</feature>
<feature type="compositionally biased region" description="Acidic residues" evidence="5">
    <location>
        <begin position="1143"/>
        <end position="1175"/>
    </location>
</feature>
<evidence type="ECO:0000256" key="5">
    <source>
        <dbReference type="SAM" id="MobiDB-lite"/>
    </source>
</evidence>
<reference evidence="8 9" key="1">
    <citation type="journal article" date="2016" name="Mol. Biol. Evol.">
        <title>Comparative Genomics of Early-Diverging Mushroom-Forming Fungi Provides Insights into the Origins of Lignocellulose Decay Capabilities.</title>
        <authorList>
            <person name="Nagy L.G."/>
            <person name="Riley R."/>
            <person name="Tritt A."/>
            <person name="Adam C."/>
            <person name="Daum C."/>
            <person name="Floudas D."/>
            <person name="Sun H."/>
            <person name="Yadav J.S."/>
            <person name="Pangilinan J."/>
            <person name="Larsson K.H."/>
            <person name="Matsuura K."/>
            <person name="Barry K."/>
            <person name="Labutti K."/>
            <person name="Kuo R."/>
            <person name="Ohm R.A."/>
            <person name="Bhattacharya S.S."/>
            <person name="Shirouzu T."/>
            <person name="Yoshinaga Y."/>
            <person name="Martin F.M."/>
            <person name="Grigoriev I.V."/>
            <person name="Hibbett D.S."/>
        </authorList>
    </citation>
    <scope>NUCLEOTIDE SEQUENCE [LARGE SCALE GENOMIC DNA]</scope>
    <source>
        <strain evidence="8 9">HHB12029</strain>
    </source>
</reference>
<feature type="domain" description="CxC1-like cysteine cluster associated with KDZ transposases" evidence="7">
    <location>
        <begin position="189"/>
        <end position="252"/>
    </location>
</feature>
<keyword evidence="2" id="KW-0645">Protease</keyword>